<comment type="similarity">
    <text evidence="2">Belongs to the flavin monoamine oxidase family.</text>
</comment>
<dbReference type="SUPFAM" id="SSF51905">
    <property type="entry name" value="FAD/NAD(P)-binding domain"/>
    <property type="match status" value="1"/>
</dbReference>
<gene>
    <name evidence="6" type="ORF">BVK86_08930</name>
</gene>
<dbReference type="Gene3D" id="3.50.50.60">
    <property type="entry name" value="FAD/NAD(P)-binding domain"/>
    <property type="match status" value="2"/>
</dbReference>
<feature type="binding site" evidence="4">
    <location>
        <position position="337"/>
    </location>
    <ligand>
        <name>substrate</name>
    </ligand>
</feature>
<evidence type="ECO:0000259" key="5">
    <source>
        <dbReference type="Pfam" id="PF01593"/>
    </source>
</evidence>
<dbReference type="PRINTS" id="PR00757">
    <property type="entry name" value="AMINEOXDASEF"/>
</dbReference>
<dbReference type="AlphaFoldDB" id="A0A1Q9X050"/>
<comment type="caution">
    <text evidence="6">The sequence shown here is derived from an EMBL/GenBank/DDBJ whole genome shotgun (WGS) entry which is preliminary data.</text>
</comment>
<feature type="binding site" evidence="4">
    <location>
        <begin position="36"/>
        <end position="37"/>
    </location>
    <ligand>
        <name>FAD</name>
        <dbReference type="ChEBI" id="CHEBI:57692"/>
    </ligand>
</feature>
<accession>A0A1Q9X050</accession>
<dbReference type="InterPro" id="IPR050703">
    <property type="entry name" value="Flavin_MAO"/>
</dbReference>
<evidence type="ECO:0000256" key="1">
    <source>
        <dbReference type="ARBA" id="ARBA00001974"/>
    </source>
</evidence>
<sequence length="443" mass="48256">MANGSEYDVIVIGGGFAGLAAARDCALRGQKVLLLEARNRVGGRTFTSNFMGHQIELGGTWVHQAQPFVWSEIRRYGLGIVESPGVGATQGSWLYNDKLYQGDMVPLFTKMNQAFAEFCNIDGQGGRTIFPRPYEPFLNREKVNELDKLSLLDRLNQVKLDDEAKALVNVMVAQNCNNAPETGSFLDQLHWYANCDYDLGMLFDRCGRFKIAEGMTGLAHAILGDSDADVLMSTPVTRVQQNAQGAVVTTGDSKQFKAKAVICAVPMNCLGDIAFEPALSSKKLEAAKVRHTGNGIKVYAHIKQDIGAWLGMAPYPNPIILAATEENSEHGTTLVLFVRPDGLDGNNAQQVQAELRKFYPGVDVVKSVSYGWAEDPYSKGTWAFYRPGMMSKSQEALMETEGVVHFASGDSATGWHGFVDGALQGGVETARIVCKLLVAQTRA</sequence>
<organism evidence="6 7">
    <name type="scientific">Pseudomonas reinekei</name>
    <dbReference type="NCBI Taxonomy" id="395598"/>
    <lineage>
        <taxon>Bacteria</taxon>
        <taxon>Pseudomonadati</taxon>
        <taxon>Pseudomonadota</taxon>
        <taxon>Gammaproteobacteria</taxon>
        <taxon>Pseudomonadales</taxon>
        <taxon>Pseudomonadaceae</taxon>
        <taxon>Pseudomonas</taxon>
    </lineage>
</organism>
<evidence type="ECO:0000313" key="6">
    <source>
        <dbReference type="EMBL" id="OLU04401.1"/>
    </source>
</evidence>
<evidence type="ECO:0000256" key="3">
    <source>
        <dbReference type="ARBA" id="ARBA00023002"/>
    </source>
</evidence>
<proteinExistence type="inferred from homology"/>
<evidence type="ECO:0000256" key="2">
    <source>
        <dbReference type="ARBA" id="ARBA00005995"/>
    </source>
</evidence>
<protein>
    <recommendedName>
        <fullName evidence="5">Amine oxidase domain-containing protein</fullName>
    </recommendedName>
</protein>
<evidence type="ECO:0000313" key="7">
    <source>
        <dbReference type="Proteomes" id="UP000186756"/>
    </source>
</evidence>
<dbReference type="InterPro" id="IPR002937">
    <property type="entry name" value="Amino_oxidase"/>
</dbReference>
<comment type="cofactor">
    <cofactor evidence="1">
        <name>FAD</name>
        <dbReference type="ChEBI" id="CHEBI:57692"/>
    </cofactor>
</comment>
<evidence type="ECO:0000256" key="4">
    <source>
        <dbReference type="PIRSR" id="PIRSR601613-1"/>
    </source>
</evidence>
<dbReference type="PANTHER" id="PTHR43563:SF1">
    <property type="entry name" value="AMINE OXIDASE [FLAVIN-CONTAINING] B"/>
    <property type="match status" value="1"/>
</dbReference>
<feature type="binding site" evidence="4">
    <location>
        <position position="236"/>
    </location>
    <ligand>
        <name>FAD</name>
        <dbReference type="ChEBI" id="CHEBI:57692"/>
    </ligand>
</feature>
<dbReference type="GO" id="GO:0016491">
    <property type="term" value="F:oxidoreductase activity"/>
    <property type="evidence" value="ECO:0007669"/>
    <property type="project" value="UniProtKB-KW"/>
</dbReference>
<keyword evidence="3" id="KW-0560">Oxidoreductase</keyword>
<reference evidence="6" key="1">
    <citation type="submission" date="2017-01" db="EMBL/GenBank/DDBJ databases">
        <authorList>
            <person name="Poblete-Castro I."/>
        </authorList>
    </citation>
    <scope>NUCLEOTIDE SEQUENCE [LARGE SCALE GENOMIC DNA]</scope>
    <source>
        <strain evidence="6">MT1</strain>
    </source>
</reference>
<dbReference type="Pfam" id="PF01593">
    <property type="entry name" value="Amino_oxidase"/>
    <property type="match status" value="1"/>
</dbReference>
<name>A0A1Q9X050_PSERE</name>
<dbReference type="InterPro" id="IPR036188">
    <property type="entry name" value="FAD/NAD-bd_sf"/>
</dbReference>
<dbReference type="InterPro" id="IPR001613">
    <property type="entry name" value="Flavin_amine_oxidase"/>
</dbReference>
<keyword evidence="7" id="KW-1185">Reference proteome</keyword>
<dbReference type="PANTHER" id="PTHR43563">
    <property type="entry name" value="AMINE OXIDASE"/>
    <property type="match status" value="1"/>
</dbReference>
<feature type="domain" description="Amine oxidase" evidence="5">
    <location>
        <begin position="16"/>
        <end position="433"/>
    </location>
</feature>
<dbReference type="Gene3D" id="3.90.660.10">
    <property type="match status" value="2"/>
</dbReference>
<dbReference type="Proteomes" id="UP000186756">
    <property type="component" value="Unassembled WGS sequence"/>
</dbReference>
<dbReference type="EMBL" id="MSTQ01000004">
    <property type="protein sequence ID" value="OLU04401.1"/>
    <property type="molecule type" value="Genomic_DNA"/>
</dbReference>